<keyword evidence="1" id="KW-0472">Membrane</keyword>
<dbReference type="AlphaFoldDB" id="A0A1G5QYC9"/>
<evidence type="ECO:0000313" key="3">
    <source>
        <dbReference type="Proteomes" id="UP000199648"/>
    </source>
</evidence>
<dbReference type="EMBL" id="FMWD01000012">
    <property type="protein sequence ID" value="SCZ66782.1"/>
    <property type="molecule type" value="Genomic_DNA"/>
</dbReference>
<evidence type="ECO:0000313" key="2">
    <source>
        <dbReference type="EMBL" id="SCZ66782.1"/>
    </source>
</evidence>
<keyword evidence="1" id="KW-0812">Transmembrane</keyword>
<evidence type="ECO:0000256" key="1">
    <source>
        <dbReference type="SAM" id="Phobius"/>
    </source>
</evidence>
<gene>
    <name evidence="2" type="ORF">SAMN03097708_03017</name>
</gene>
<keyword evidence="1" id="KW-1133">Transmembrane helix</keyword>
<feature type="transmembrane region" description="Helical" evidence="1">
    <location>
        <begin position="61"/>
        <end position="81"/>
    </location>
</feature>
<sequence>MLIPVGLLEIVLFWGALFIAAQSGIASFVDLILLATVLFLPLAMFPNRLLLPEGPGRTVKALLLSAPFPVLLGIGGGLVFGGSG</sequence>
<keyword evidence="3" id="KW-1185">Reference proteome</keyword>
<feature type="transmembrane region" description="Helical" evidence="1">
    <location>
        <begin position="12"/>
        <end position="40"/>
    </location>
</feature>
<proteinExistence type="predicted"/>
<organism evidence="2 3">
    <name type="scientific">Thiohalomonas denitrificans</name>
    <dbReference type="NCBI Taxonomy" id="415747"/>
    <lineage>
        <taxon>Bacteria</taxon>
        <taxon>Pseudomonadati</taxon>
        <taxon>Pseudomonadota</taxon>
        <taxon>Gammaproteobacteria</taxon>
        <taxon>Thiohalomonadales</taxon>
        <taxon>Thiohalomonadaceae</taxon>
        <taxon>Thiohalomonas</taxon>
    </lineage>
</organism>
<dbReference type="Proteomes" id="UP000199648">
    <property type="component" value="Unassembled WGS sequence"/>
</dbReference>
<dbReference type="RefSeq" id="WP_092998819.1">
    <property type="nucleotide sequence ID" value="NZ_FMWD01000012.1"/>
</dbReference>
<reference evidence="2 3" key="1">
    <citation type="submission" date="2016-10" db="EMBL/GenBank/DDBJ databases">
        <authorList>
            <person name="de Groot N.N."/>
        </authorList>
    </citation>
    <scope>NUCLEOTIDE SEQUENCE [LARGE SCALE GENOMIC DNA]</scope>
    <source>
        <strain evidence="2 3">HLD2</strain>
    </source>
</reference>
<protein>
    <submittedName>
        <fullName evidence="2">Uncharacterized protein</fullName>
    </submittedName>
</protein>
<accession>A0A1G5QYC9</accession>
<name>A0A1G5QYC9_9GAMM</name>